<evidence type="ECO:0000313" key="1">
    <source>
        <dbReference type="EMBL" id="RYU94040.1"/>
    </source>
</evidence>
<accession>A0A4V1ZCW1</accession>
<organism evidence="1 2">
    <name type="scientific">Emticicia agri</name>
    <dbReference type="NCBI Taxonomy" id="2492393"/>
    <lineage>
        <taxon>Bacteria</taxon>
        <taxon>Pseudomonadati</taxon>
        <taxon>Bacteroidota</taxon>
        <taxon>Cytophagia</taxon>
        <taxon>Cytophagales</taxon>
        <taxon>Leadbetterellaceae</taxon>
        <taxon>Emticicia</taxon>
    </lineage>
</organism>
<comment type="caution">
    <text evidence="1">The sequence shown here is derived from an EMBL/GenBank/DDBJ whole genome shotgun (WGS) entry which is preliminary data.</text>
</comment>
<gene>
    <name evidence="1" type="ORF">EWM59_18900</name>
</gene>
<dbReference type="RefSeq" id="WP_130022821.1">
    <property type="nucleotide sequence ID" value="NZ_SEWF01000032.1"/>
</dbReference>
<reference evidence="1 2" key="1">
    <citation type="submission" date="2019-02" db="EMBL/GenBank/DDBJ databases">
        <title>Bacterial novel species Emticicia sp. 17J42-9 isolated from soil.</title>
        <authorList>
            <person name="Jung H.-Y."/>
        </authorList>
    </citation>
    <scope>NUCLEOTIDE SEQUENCE [LARGE SCALE GENOMIC DNA]</scope>
    <source>
        <strain evidence="1 2">17J42-9</strain>
    </source>
</reference>
<proteinExistence type="predicted"/>
<dbReference type="OrthoDB" id="942313at2"/>
<dbReference type="AlphaFoldDB" id="A0A4V1ZCW1"/>
<name>A0A4V1ZCW1_9BACT</name>
<evidence type="ECO:0008006" key="3">
    <source>
        <dbReference type="Google" id="ProtNLM"/>
    </source>
</evidence>
<dbReference type="PROSITE" id="PS51257">
    <property type="entry name" value="PROKAR_LIPOPROTEIN"/>
    <property type="match status" value="1"/>
</dbReference>
<sequence>MPVHKSLYILLLLVFLTFACKNRLDVLARTGEGETKETELCLLKNASHGHGIVYNFDYDTKKLMTSLEGFADFDRISYENGLPVKAENSRDKSYYILFQYDAKGGLSTINFVGKDSAGKPFEFKSNAYVNTKKQVERINLSLPIFEDILETTITYDKAGNVAKISIIKDGKTNTLLENLSFDDKNSPYLGLPLSNVMLYFVIFSASVGTENTTYFINKNNVTSAKVYSINGDISYNYQYDYNDKKFPTKTRITRKYNGKDENYHESFSYNCP</sequence>
<protein>
    <recommendedName>
        <fullName evidence="3">DUF4595 domain-containing protein</fullName>
    </recommendedName>
</protein>
<keyword evidence="2" id="KW-1185">Reference proteome</keyword>
<dbReference type="EMBL" id="SEWF01000032">
    <property type="protein sequence ID" value="RYU94040.1"/>
    <property type="molecule type" value="Genomic_DNA"/>
</dbReference>
<dbReference type="Proteomes" id="UP000293162">
    <property type="component" value="Unassembled WGS sequence"/>
</dbReference>
<evidence type="ECO:0000313" key="2">
    <source>
        <dbReference type="Proteomes" id="UP000293162"/>
    </source>
</evidence>